<feature type="non-terminal residue" evidence="1">
    <location>
        <position position="114"/>
    </location>
</feature>
<evidence type="ECO:0000313" key="2">
    <source>
        <dbReference type="Proteomes" id="UP000315400"/>
    </source>
</evidence>
<evidence type="ECO:0000313" key="1">
    <source>
        <dbReference type="EMBL" id="TQE92607.1"/>
    </source>
</evidence>
<name>A0A540V768_9GAMM</name>
<gene>
    <name evidence="1" type="ORF">FKY71_19665</name>
</gene>
<dbReference type="EMBL" id="VIFK01000631">
    <property type="protein sequence ID" value="TQE92607.1"/>
    <property type="molecule type" value="Genomic_DNA"/>
</dbReference>
<sequence>MKITQSQQVDALRRVLESDADGFDPWGSEAGQTGIEVFDRLVERGFLKVRTMDFRFYSREEAPKLRKSGNYKLHVTHAGQRFYEVNGSFPSRILNFVAVTSRKVVWPFLEQRWL</sequence>
<reference evidence="1 2" key="1">
    <citation type="submission" date="2019-06" db="EMBL/GenBank/DDBJ databases">
        <title>Metagenome assembled Genome of Spiribacter salinus SL48-SHIP from the microbial mat of Salt Lake 48 (Novosibirsk region, Russia).</title>
        <authorList>
            <person name="Shipova A."/>
            <person name="Rozanov A.S."/>
            <person name="Bryanskaya A.V."/>
            <person name="Peltek S.E."/>
        </authorList>
    </citation>
    <scope>NUCLEOTIDE SEQUENCE [LARGE SCALE GENOMIC DNA]</scope>
    <source>
        <strain evidence="1">SL48-SHIP-2</strain>
    </source>
</reference>
<dbReference type="Proteomes" id="UP000315400">
    <property type="component" value="Unassembled WGS sequence"/>
</dbReference>
<comment type="caution">
    <text evidence="1">The sequence shown here is derived from an EMBL/GenBank/DDBJ whole genome shotgun (WGS) entry which is preliminary data.</text>
</comment>
<dbReference type="AlphaFoldDB" id="A0A540V768"/>
<proteinExistence type="predicted"/>
<protein>
    <submittedName>
        <fullName evidence="1">Uncharacterized protein</fullName>
    </submittedName>
</protein>
<accession>A0A540V768</accession>
<organism evidence="1 2">
    <name type="scientific">Spiribacter salinus</name>
    <dbReference type="NCBI Taxonomy" id="1335746"/>
    <lineage>
        <taxon>Bacteria</taxon>
        <taxon>Pseudomonadati</taxon>
        <taxon>Pseudomonadota</taxon>
        <taxon>Gammaproteobacteria</taxon>
        <taxon>Chromatiales</taxon>
        <taxon>Ectothiorhodospiraceae</taxon>
        <taxon>Spiribacter</taxon>
    </lineage>
</organism>